<dbReference type="Proteomes" id="UP000321720">
    <property type="component" value="Unassembled WGS sequence"/>
</dbReference>
<organism evidence="3 4">
    <name type="scientific">Cellulomonas composti</name>
    <dbReference type="NCBI Taxonomy" id="266130"/>
    <lineage>
        <taxon>Bacteria</taxon>
        <taxon>Bacillati</taxon>
        <taxon>Actinomycetota</taxon>
        <taxon>Actinomycetes</taxon>
        <taxon>Micrococcales</taxon>
        <taxon>Cellulomonadaceae</taxon>
        <taxon>Cellulomonas</taxon>
    </lineage>
</organism>
<evidence type="ECO:0000313" key="4">
    <source>
        <dbReference type="Proteomes" id="UP000321720"/>
    </source>
</evidence>
<accession>A0A511J7C9</accession>
<feature type="domain" description="Transcription regulator PadR C-terminal" evidence="2">
    <location>
        <begin position="89"/>
        <end position="168"/>
    </location>
</feature>
<evidence type="ECO:0000259" key="1">
    <source>
        <dbReference type="Pfam" id="PF03551"/>
    </source>
</evidence>
<feature type="domain" description="Transcription regulator PadR N-terminal" evidence="1">
    <location>
        <begin position="11"/>
        <end position="77"/>
    </location>
</feature>
<dbReference type="InterPro" id="IPR018309">
    <property type="entry name" value="Tscrpt_reg_PadR_C"/>
</dbReference>
<dbReference type="InterPro" id="IPR036390">
    <property type="entry name" value="WH_DNA-bd_sf"/>
</dbReference>
<dbReference type="Gene3D" id="6.10.140.190">
    <property type="match status" value="1"/>
</dbReference>
<dbReference type="PANTHER" id="PTHR43252">
    <property type="entry name" value="TRANSCRIPTIONAL REGULATOR YQJI"/>
    <property type="match status" value="1"/>
</dbReference>
<proteinExistence type="predicted"/>
<name>A0A511J7C9_9CELL</name>
<dbReference type="EMBL" id="BJWG01000002">
    <property type="protein sequence ID" value="GEL93905.1"/>
    <property type="molecule type" value="Genomic_DNA"/>
</dbReference>
<dbReference type="InterPro" id="IPR036388">
    <property type="entry name" value="WH-like_DNA-bd_sf"/>
</dbReference>
<comment type="caution">
    <text evidence="3">The sequence shown here is derived from an EMBL/GenBank/DDBJ whole genome shotgun (WGS) entry which is preliminary data.</text>
</comment>
<evidence type="ECO:0000259" key="2">
    <source>
        <dbReference type="Pfam" id="PF10400"/>
    </source>
</evidence>
<sequence length="179" mass="19686">MSRRPQTDLAVLGALSVEPMTGYALRAAITSTLGHFWSESFGQIYPALARLEEAGLVGRDEERRFTLTDPGRVRLRELLAEPIERSPARNGLLLRLFFGRTLGREQCIELLQDAVREAGESLATLAAIRAEVEAENSPDRDYFLLTIAAGEAGARAQAQWASSSIASLRQSPDQPHPRD</sequence>
<evidence type="ECO:0008006" key="5">
    <source>
        <dbReference type="Google" id="ProtNLM"/>
    </source>
</evidence>
<gene>
    <name evidence="3" type="ORF">CCO02nite_05630</name>
</gene>
<dbReference type="Pfam" id="PF03551">
    <property type="entry name" value="PadR"/>
    <property type="match status" value="1"/>
</dbReference>
<dbReference type="InterPro" id="IPR005149">
    <property type="entry name" value="Tscrpt_reg_PadR_N"/>
</dbReference>
<dbReference type="Gene3D" id="1.10.10.10">
    <property type="entry name" value="Winged helix-like DNA-binding domain superfamily/Winged helix DNA-binding domain"/>
    <property type="match status" value="1"/>
</dbReference>
<dbReference type="RefSeq" id="WP_146841538.1">
    <property type="nucleotide sequence ID" value="NZ_BJWG01000002.1"/>
</dbReference>
<evidence type="ECO:0000313" key="3">
    <source>
        <dbReference type="EMBL" id="GEL93905.1"/>
    </source>
</evidence>
<protein>
    <recommendedName>
        <fullName evidence="5">PadR family transcriptional regulator</fullName>
    </recommendedName>
</protein>
<dbReference type="AlphaFoldDB" id="A0A511J7C9"/>
<reference evidence="3 4" key="1">
    <citation type="submission" date="2019-07" db="EMBL/GenBank/DDBJ databases">
        <title>Whole genome shotgun sequence of Cellulomonas composti NBRC 100758.</title>
        <authorList>
            <person name="Hosoyama A."/>
            <person name="Uohara A."/>
            <person name="Ohji S."/>
            <person name="Ichikawa N."/>
        </authorList>
    </citation>
    <scope>NUCLEOTIDE SEQUENCE [LARGE SCALE GENOMIC DNA]</scope>
    <source>
        <strain evidence="3 4">NBRC 100758</strain>
    </source>
</reference>
<dbReference type="PANTHER" id="PTHR43252:SF6">
    <property type="entry name" value="NEGATIVE TRANSCRIPTION REGULATOR PADR"/>
    <property type="match status" value="1"/>
</dbReference>
<dbReference type="OrthoDB" id="1683430at2"/>
<keyword evidence="4" id="KW-1185">Reference proteome</keyword>
<dbReference type="Pfam" id="PF10400">
    <property type="entry name" value="Vir_act_alpha_C"/>
    <property type="match status" value="1"/>
</dbReference>
<dbReference type="SUPFAM" id="SSF46785">
    <property type="entry name" value="Winged helix' DNA-binding domain"/>
    <property type="match status" value="1"/>
</dbReference>